<comment type="similarity">
    <text evidence="2">Belongs to the phage GPA family.</text>
</comment>
<evidence type="ECO:0000256" key="5">
    <source>
        <dbReference type="ARBA" id="ARBA00022759"/>
    </source>
</evidence>
<feature type="domain" description="Replication gene A protein-like" evidence="7">
    <location>
        <begin position="182"/>
        <end position="481"/>
    </location>
</feature>
<gene>
    <name evidence="8" type="ORF">FE394_12345</name>
</gene>
<dbReference type="Proteomes" id="UP001271640">
    <property type="component" value="Unassembled WGS sequence"/>
</dbReference>
<evidence type="ECO:0000256" key="2">
    <source>
        <dbReference type="ARBA" id="ARBA00009260"/>
    </source>
</evidence>
<keyword evidence="3" id="KW-0235">DNA replication</keyword>
<keyword evidence="9" id="KW-1185">Reference proteome</keyword>
<organism evidence="8 9">
    <name type="scientific">Xenorhabdus littoralis</name>
    <dbReference type="NCBI Taxonomy" id="2582835"/>
    <lineage>
        <taxon>Bacteria</taxon>
        <taxon>Pseudomonadati</taxon>
        <taxon>Pseudomonadota</taxon>
        <taxon>Gammaproteobacteria</taxon>
        <taxon>Enterobacterales</taxon>
        <taxon>Morganellaceae</taxon>
        <taxon>Xenorhabdus</taxon>
    </lineage>
</organism>
<accession>A0ABU4SN57</accession>
<keyword evidence="5 8" id="KW-0255">Endonuclease</keyword>
<evidence type="ECO:0000313" key="8">
    <source>
        <dbReference type="EMBL" id="MDX7999975.1"/>
    </source>
</evidence>
<evidence type="ECO:0000256" key="1">
    <source>
        <dbReference type="ARBA" id="ARBA00003293"/>
    </source>
</evidence>
<keyword evidence="6" id="KW-0378">Hydrolase</keyword>
<protein>
    <submittedName>
        <fullName evidence="8">Replication endonuclease</fullName>
    </submittedName>
</protein>
<keyword evidence="4" id="KW-0540">Nuclease</keyword>
<sequence>MNNDFTTHEQNGDCFNDNSFNDNSFIAQRKQAGMFQPNIPHDVSMAERLLWEVNAEDHQWRHQYIGQMPDFLAKYFSRRYADIFHRSGRRDANSFLRKTVGQNVLPRLQLVKKRYQFNHRVSGIAPFPFIESLNNVTTYDRKQLLKLAHEISVFISGNYEHYSLRYSSLRYSSLEYSQKHPLDSADNEKELFARVARLYQLLAELTLQCGTNPPYWQRFNRGRKTPSVDQLCSGMLRMMSARWWYFRLKRLREIQSEHMAIAVGQVQQAASPYVSRQALREWLEQKRRNREFFKHFDLENEEGERISLADAVIHSNANPAIRRCELMVRMRGFEDVATKMNCVGEFYTITAPAKYHAVQHQGGFVKSWDGVTPRDTQRYLCGVWAKARAAIARAGINLFGFRVVEPHHDGTPHWHMVLFMLPEQMRQVREILEHYACKEDQHELQRNDAKKARFDYRTIDPNKGSATGYIAKYISKNIDGYALEEEKDHETGESLRDMAKSVTAWASRWRIRQFQQIGGAPVSVWRELRRLREIRLADNKIDAVLRAADEGNWAAYTQAQGGPWVARRNLVIRLSYKHIPFGSPYGEDVHSIQGVTSPFLSCVEFICTRFHQWSIVPKSDTTSASSSKQIVYKKNKKCSSWSSVNNCTDGQGSRTKRSVMSLVNISTKAISDSY</sequence>
<evidence type="ECO:0000256" key="6">
    <source>
        <dbReference type="ARBA" id="ARBA00022801"/>
    </source>
</evidence>
<dbReference type="EMBL" id="VCDP01000047">
    <property type="protein sequence ID" value="MDX7999975.1"/>
    <property type="molecule type" value="Genomic_DNA"/>
</dbReference>
<reference evidence="9" key="1">
    <citation type="journal article" date="2024" name="Toxins">
        <title>Genome Sequence Analysis of Native Xenorhabdus Strains Isolated from Entomopathogenic Nematodes in Argentina.</title>
        <authorList>
            <person name="Palma L."/>
            <person name="Frizzo L."/>
            <person name="Kaiser S."/>
            <person name="Berry C."/>
            <person name="Caballero P."/>
            <person name="Bode H.B."/>
            <person name="Del Valle E.E."/>
        </authorList>
    </citation>
    <scope>NUCLEOTIDE SEQUENCE [LARGE SCALE GENOMIC DNA]</scope>
    <source>
        <strain evidence="9">Reich</strain>
    </source>
</reference>
<comment type="function">
    <text evidence="1">Possible endonuclease which induces a single-strand cut and initiates DNA replication.</text>
</comment>
<name>A0ABU4SN57_9GAMM</name>
<dbReference type="RefSeq" id="WP_319926685.1">
    <property type="nucleotide sequence ID" value="NZ_VCDP01000047.1"/>
</dbReference>
<proteinExistence type="inferred from homology"/>
<dbReference type="GO" id="GO:0004519">
    <property type="term" value="F:endonuclease activity"/>
    <property type="evidence" value="ECO:0007669"/>
    <property type="project" value="UniProtKB-KW"/>
</dbReference>
<evidence type="ECO:0000256" key="3">
    <source>
        <dbReference type="ARBA" id="ARBA00022705"/>
    </source>
</evidence>
<evidence type="ECO:0000256" key="4">
    <source>
        <dbReference type="ARBA" id="ARBA00022722"/>
    </source>
</evidence>
<evidence type="ECO:0000259" key="7">
    <source>
        <dbReference type="Pfam" id="PF05840"/>
    </source>
</evidence>
<dbReference type="InterPro" id="IPR008766">
    <property type="entry name" value="Replication_gene_A-like"/>
</dbReference>
<comment type="caution">
    <text evidence="8">The sequence shown here is derived from an EMBL/GenBank/DDBJ whole genome shotgun (WGS) entry which is preliminary data.</text>
</comment>
<evidence type="ECO:0000313" key="9">
    <source>
        <dbReference type="Proteomes" id="UP001271640"/>
    </source>
</evidence>
<dbReference type="Pfam" id="PF05840">
    <property type="entry name" value="Phage_GPA"/>
    <property type="match status" value="1"/>
</dbReference>